<organism evidence="1">
    <name type="scientific">uncultured Caudovirales phage</name>
    <dbReference type="NCBI Taxonomy" id="2100421"/>
    <lineage>
        <taxon>Viruses</taxon>
        <taxon>Duplodnaviria</taxon>
        <taxon>Heunggongvirae</taxon>
        <taxon>Uroviricota</taxon>
        <taxon>Caudoviricetes</taxon>
        <taxon>Peduoviridae</taxon>
        <taxon>Maltschvirus</taxon>
        <taxon>Maltschvirus maltsch</taxon>
    </lineage>
</organism>
<reference evidence="1" key="1">
    <citation type="submission" date="2017-06" db="EMBL/GenBank/DDBJ databases">
        <title>Novel phages from South African skin metaviromes.</title>
        <authorList>
            <person name="van Zyl L.J."/>
            <person name="Abrahams Y."/>
            <person name="Stander E.A."/>
            <person name="Kirby B.M."/>
            <person name="Clavaud C."/>
            <person name="Farcet C."/>
            <person name="Breton L."/>
            <person name="Trindade M.I."/>
        </authorList>
    </citation>
    <scope>NUCLEOTIDE SEQUENCE</scope>
</reference>
<gene>
    <name evidence="1" type="ORF">7F3_6</name>
</gene>
<proteinExistence type="predicted"/>
<evidence type="ECO:0000313" key="1">
    <source>
        <dbReference type="EMBL" id="ASN72179.1"/>
    </source>
</evidence>
<name>A0A2H4JC06_9CAUD</name>
<dbReference type="EMBL" id="MF417944">
    <property type="protein sequence ID" value="ASN72179.1"/>
    <property type="molecule type" value="Genomic_DNA"/>
</dbReference>
<protein>
    <submittedName>
        <fullName evidence="1">Uncharacterized protein</fullName>
    </submittedName>
</protein>
<sequence>MADYKVLKNYKDKQLGKSLKANDKVEMTVKRAEEVEKILSDKGYTGPFLERIKEKK</sequence>
<accession>A0A2H4JC06</accession>